<dbReference type="Proteomes" id="UP000503640">
    <property type="component" value="Unassembled WGS sequence"/>
</dbReference>
<sequence length="93" mass="10409">MPQIKREYPGKDAQQIYEKVDEVMERLTAKMGLKYDRDPAAKTGKVSKMGISGVYAAGDGHVTIDLHFPMLVPGAMKKQVQEDIERRLDGLFA</sequence>
<organism evidence="1 2">
    <name type="scientific">Anaeromyxobacter diazotrophicus</name>
    <dbReference type="NCBI Taxonomy" id="2590199"/>
    <lineage>
        <taxon>Bacteria</taxon>
        <taxon>Pseudomonadati</taxon>
        <taxon>Myxococcota</taxon>
        <taxon>Myxococcia</taxon>
        <taxon>Myxococcales</taxon>
        <taxon>Cystobacterineae</taxon>
        <taxon>Anaeromyxobacteraceae</taxon>
        <taxon>Anaeromyxobacter</taxon>
    </lineage>
</organism>
<dbReference type="Pfam" id="PF09650">
    <property type="entry name" value="PHA_gran_rgn"/>
    <property type="match status" value="1"/>
</dbReference>
<keyword evidence="2" id="KW-1185">Reference proteome</keyword>
<evidence type="ECO:0000313" key="2">
    <source>
        <dbReference type="Proteomes" id="UP000503640"/>
    </source>
</evidence>
<reference evidence="2" key="1">
    <citation type="journal article" date="2020" name="Appl. Environ. Microbiol.">
        <title>Diazotrophic Anaeromyxobacter Isolates from Soils.</title>
        <authorList>
            <person name="Masuda Y."/>
            <person name="Yamanaka H."/>
            <person name="Xu Z.X."/>
            <person name="Shiratori Y."/>
            <person name="Aono T."/>
            <person name="Amachi S."/>
            <person name="Senoo K."/>
            <person name="Itoh H."/>
        </authorList>
    </citation>
    <scope>NUCLEOTIDE SEQUENCE [LARGE SCALE GENOMIC DNA]</scope>
    <source>
        <strain evidence="2">R267</strain>
    </source>
</reference>
<proteinExistence type="predicted"/>
<protein>
    <recommendedName>
        <fullName evidence="3">Polyhydroxyalkanoic acid system protein</fullName>
    </recommendedName>
</protein>
<comment type="caution">
    <text evidence="1">The sequence shown here is derived from an EMBL/GenBank/DDBJ whole genome shotgun (WGS) entry which is preliminary data.</text>
</comment>
<gene>
    <name evidence="1" type="ORF">AMYX_14760</name>
</gene>
<evidence type="ECO:0008006" key="3">
    <source>
        <dbReference type="Google" id="ProtNLM"/>
    </source>
</evidence>
<dbReference type="InterPro" id="IPR013433">
    <property type="entry name" value="PHA_gran_rgn"/>
</dbReference>
<evidence type="ECO:0000313" key="1">
    <source>
        <dbReference type="EMBL" id="GEJ56735.1"/>
    </source>
</evidence>
<accession>A0A7I9VK41</accession>
<dbReference type="EMBL" id="BJTG01000003">
    <property type="protein sequence ID" value="GEJ56735.1"/>
    <property type="molecule type" value="Genomic_DNA"/>
</dbReference>
<dbReference type="AlphaFoldDB" id="A0A7I9VK41"/>
<name>A0A7I9VK41_9BACT</name>
<dbReference type="RefSeq" id="WP_176064217.1">
    <property type="nucleotide sequence ID" value="NZ_BJTG01000003.1"/>
</dbReference>